<dbReference type="PANTHER" id="PTHR24177">
    <property type="entry name" value="CASKIN"/>
    <property type="match status" value="1"/>
</dbReference>
<keyword evidence="1" id="KW-0812">Transmembrane</keyword>
<keyword evidence="5" id="KW-1185">Reference proteome</keyword>
<dbReference type="OMA" id="DIRSSWH"/>
<feature type="transmembrane region" description="Helical" evidence="1">
    <location>
        <begin position="90"/>
        <end position="108"/>
    </location>
</feature>
<keyword evidence="1" id="KW-0472">Membrane</keyword>
<proteinExistence type="predicted"/>
<dbReference type="PANTHER" id="PTHR24177:SF362">
    <property type="entry name" value="ANKYRIN REPEAT-CONTAINING DOMAIN, PGG DOMAIN PROTEIN-RELATED"/>
    <property type="match status" value="1"/>
</dbReference>
<dbReference type="Pfam" id="PF13962">
    <property type="entry name" value="PGG"/>
    <property type="match status" value="1"/>
</dbReference>
<evidence type="ECO:0000313" key="5">
    <source>
        <dbReference type="Proteomes" id="UP000215914"/>
    </source>
</evidence>
<evidence type="ECO:0000313" key="4">
    <source>
        <dbReference type="EMBL" id="OTG25375.1"/>
    </source>
</evidence>
<reference evidence="3" key="3">
    <citation type="submission" date="2020-06" db="EMBL/GenBank/DDBJ databases">
        <title>Helianthus annuus Genome sequencing and assembly Release 2.</title>
        <authorList>
            <person name="Gouzy J."/>
            <person name="Langlade N."/>
            <person name="Munos S."/>
        </authorList>
    </citation>
    <scope>NUCLEOTIDE SEQUENCE</scope>
    <source>
        <tissue evidence="3">Leaves</tissue>
    </source>
</reference>
<protein>
    <submittedName>
        <fullName evidence="3 4">PGG domain-containing protein</fullName>
    </submittedName>
</protein>
<dbReference type="Gramene" id="mRNA:HanXRQr2_Chr05g0216831">
    <property type="protein sequence ID" value="mRNA:HanXRQr2_Chr05g0216831"/>
    <property type="gene ID" value="HanXRQr2_Chr05g0216831"/>
</dbReference>
<sequence length="248" mass="28376">MKDLITPIKDIKGNNMLHMVAKKAKQNQIQNVSGAALEMQRELSWFKEVEQLIPPSYRQRKNIAGETPRDLFAKEHAYLISKGKDWMNNYMLVATLIATIVFAAAFTLPGGYKQDTGIPFFRKEPSLIIFVISNAVSLISSSTSVLIFLSILTSRYAERDSMQLLPSRLMFGIATLFLSIVTMMIAFSASFFLLYKGKLEWVPITITCLAGVPVILFARMQFHLLVDIFDYTYRSKYHFKPKKRSLYY</sequence>
<feature type="transmembrane region" description="Helical" evidence="1">
    <location>
        <begin position="128"/>
        <end position="149"/>
    </location>
</feature>
<evidence type="ECO:0000256" key="1">
    <source>
        <dbReference type="SAM" id="Phobius"/>
    </source>
</evidence>
<dbReference type="Proteomes" id="UP000215914">
    <property type="component" value="Chromosome 5"/>
</dbReference>
<dbReference type="InterPro" id="IPR026961">
    <property type="entry name" value="PGG_dom"/>
</dbReference>
<dbReference type="EMBL" id="CM007894">
    <property type="protein sequence ID" value="OTG25375.1"/>
    <property type="molecule type" value="Genomic_DNA"/>
</dbReference>
<reference evidence="3 5" key="1">
    <citation type="journal article" date="2017" name="Nature">
        <title>The sunflower genome provides insights into oil metabolism, flowering and Asterid evolution.</title>
        <authorList>
            <person name="Badouin H."/>
            <person name="Gouzy J."/>
            <person name="Grassa C.J."/>
            <person name="Murat F."/>
            <person name="Staton S.E."/>
            <person name="Cottret L."/>
            <person name="Lelandais-Briere C."/>
            <person name="Owens G.L."/>
            <person name="Carrere S."/>
            <person name="Mayjonade B."/>
            <person name="Legrand L."/>
            <person name="Gill N."/>
            <person name="Kane N.C."/>
            <person name="Bowers J.E."/>
            <person name="Hubner S."/>
            <person name="Bellec A."/>
            <person name="Berard A."/>
            <person name="Berges H."/>
            <person name="Blanchet N."/>
            <person name="Boniface M.C."/>
            <person name="Brunel D."/>
            <person name="Catrice O."/>
            <person name="Chaidir N."/>
            <person name="Claudel C."/>
            <person name="Donnadieu C."/>
            <person name="Faraut T."/>
            <person name="Fievet G."/>
            <person name="Helmstetter N."/>
            <person name="King M."/>
            <person name="Knapp S.J."/>
            <person name="Lai Z."/>
            <person name="Le Paslier M.C."/>
            <person name="Lippi Y."/>
            <person name="Lorenzon L."/>
            <person name="Mandel J.R."/>
            <person name="Marage G."/>
            <person name="Marchand G."/>
            <person name="Marquand E."/>
            <person name="Bret-Mestries E."/>
            <person name="Morien E."/>
            <person name="Nambeesan S."/>
            <person name="Nguyen T."/>
            <person name="Pegot-Espagnet P."/>
            <person name="Pouilly N."/>
            <person name="Raftis F."/>
            <person name="Sallet E."/>
            <person name="Schiex T."/>
            <person name="Thomas J."/>
            <person name="Vandecasteele C."/>
            <person name="Vares D."/>
            <person name="Vear F."/>
            <person name="Vautrin S."/>
            <person name="Crespi M."/>
            <person name="Mangin B."/>
            <person name="Burke J.M."/>
            <person name="Salse J."/>
            <person name="Munos S."/>
            <person name="Vincourt P."/>
            <person name="Rieseberg L.H."/>
            <person name="Langlade N.B."/>
        </authorList>
    </citation>
    <scope>NUCLEOTIDE SEQUENCE [LARGE SCALE GENOMIC DNA]</scope>
    <source>
        <strain evidence="5">cv. SF193</strain>
        <tissue evidence="3">Leaves</tissue>
    </source>
</reference>
<dbReference type="InParanoid" id="A0A251UPX0"/>
<dbReference type="STRING" id="4232.A0A251UPX0"/>
<evidence type="ECO:0000259" key="2">
    <source>
        <dbReference type="Pfam" id="PF13962"/>
    </source>
</evidence>
<keyword evidence="1" id="KW-1133">Transmembrane helix</keyword>
<gene>
    <name evidence="4" type="ORF">HannXRQ_Chr05g0146951</name>
    <name evidence="3" type="ORF">HanXRQr2_Chr05g0216831</name>
</gene>
<reference evidence="4" key="2">
    <citation type="submission" date="2017-02" db="EMBL/GenBank/DDBJ databases">
        <title>Sunflower complete genome.</title>
        <authorList>
            <person name="Langlade N."/>
            <person name="Munos S."/>
        </authorList>
    </citation>
    <scope>NUCLEOTIDE SEQUENCE [LARGE SCALE GENOMIC DNA]</scope>
    <source>
        <tissue evidence="4">Leaves</tissue>
    </source>
</reference>
<feature type="transmembrane region" description="Helical" evidence="1">
    <location>
        <begin position="169"/>
        <end position="195"/>
    </location>
</feature>
<feature type="domain" description="PGG" evidence="2">
    <location>
        <begin position="84"/>
        <end position="192"/>
    </location>
</feature>
<dbReference type="AlphaFoldDB" id="A0A251UPX0"/>
<dbReference type="GO" id="GO:0016020">
    <property type="term" value="C:membrane"/>
    <property type="evidence" value="ECO:0000318"/>
    <property type="project" value="GO_Central"/>
</dbReference>
<feature type="transmembrane region" description="Helical" evidence="1">
    <location>
        <begin position="201"/>
        <end position="218"/>
    </location>
</feature>
<accession>A0A251UPX0</accession>
<evidence type="ECO:0000313" key="3">
    <source>
        <dbReference type="EMBL" id="KAF5806050.1"/>
    </source>
</evidence>
<dbReference type="EMBL" id="MNCJ02000320">
    <property type="protein sequence ID" value="KAF5806050.1"/>
    <property type="molecule type" value="Genomic_DNA"/>
</dbReference>
<organism evidence="4 5">
    <name type="scientific">Helianthus annuus</name>
    <name type="common">Common sunflower</name>
    <dbReference type="NCBI Taxonomy" id="4232"/>
    <lineage>
        <taxon>Eukaryota</taxon>
        <taxon>Viridiplantae</taxon>
        <taxon>Streptophyta</taxon>
        <taxon>Embryophyta</taxon>
        <taxon>Tracheophyta</taxon>
        <taxon>Spermatophyta</taxon>
        <taxon>Magnoliopsida</taxon>
        <taxon>eudicotyledons</taxon>
        <taxon>Gunneridae</taxon>
        <taxon>Pentapetalae</taxon>
        <taxon>asterids</taxon>
        <taxon>campanulids</taxon>
        <taxon>Asterales</taxon>
        <taxon>Asteraceae</taxon>
        <taxon>Asteroideae</taxon>
        <taxon>Heliantheae alliance</taxon>
        <taxon>Heliantheae</taxon>
        <taxon>Helianthus</taxon>
    </lineage>
</organism>
<name>A0A251UPX0_HELAN</name>